<reference evidence="2 3" key="1">
    <citation type="submission" date="2019-11" db="EMBL/GenBank/DDBJ databases">
        <title>Novel species isolated from a subtropical stream in China.</title>
        <authorList>
            <person name="Lu H."/>
        </authorList>
    </citation>
    <scope>NUCLEOTIDE SEQUENCE [LARGE SCALE GENOMIC DNA]</scope>
    <source>
        <strain evidence="2 3">FT25W</strain>
    </source>
</reference>
<proteinExistence type="predicted"/>
<sequence length="161" mass="18623">MPAMYRLLFQECDSEVLAIFAYSAYKRHKAETLDAIINETGEPATPHDLEMFYLTACTPSMRGMYIHQAQMLMQRLIHNSLEHREYQLERDFLTTKIGQQLENIQINQRRKRSWRGWAADVSGNLAVNFVTILVIAALLFGFQGLDNMLNHFGRDSGVLRK</sequence>
<keyword evidence="3" id="KW-1185">Reference proteome</keyword>
<comment type="caution">
    <text evidence="2">The sequence shown here is derived from an EMBL/GenBank/DDBJ whole genome shotgun (WGS) entry which is preliminary data.</text>
</comment>
<evidence type="ECO:0000256" key="1">
    <source>
        <dbReference type="SAM" id="Phobius"/>
    </source>
</evidence>
<evidence type="ECO:0000313" key="3">
    <source>
        <dbReference type="Proteomes" id="UP000481037"/>
    </source>
</evidence>
<dbReference type="AlphaFoldDB" id="A0A6L5QJX7"/>
<gene>
    <name evidence="2" type="ORF">GJ697_15775</name>
</gene>
<evidence type="ECO:0000313" key="2">
    <source>
        <dbReference type="EMBL" id="MRX09301.1"/>
    </source>
</evidence>
<dbReference type="Proteomes" id="UP000481037">
    <property type="component" value="Unassembled WGS sequence"/>
</dbReference>
<protein>
    <submittedName>
        <fullName evidence="2">Uncharacterized protein</fullName>
    </submittedName>
</protein>
<dbReference type="EMBL" id="WKJM01000012">
    <property type="protein sequence ID" value="MRX09301.1"/>
    <property type="molecule type" value="Genomic_DNA"/>
</dbReference>
<accession>A0A6L5QJX7</accession>
<keyword evidence="1" id="KW-1133">Transmembrane helix</keyword>
<organism evidence="2 3">
    <name type="scientific">Duganella alba</name>
    <dbReference type="NCBI Taxonomy" id="2666081"/>
    <lineage>
        <taxon>Bacteria</taxon>
        <taxon>Pseudomonadati</taxon>
        <taxon>Pseudomonadota</taxon>
        <taxon>Betaproteobacteria</taxon>
        <taxon>Burkholderiales</taxon>
        <taxon>Oxalobacteraceae</taxon>
        <taxon>Telluria group</taxon>
        <taxon>Duganella</taxon>
    </lineage>
</organism>
<name>A0A6L5QJX7_9BURK</name>
<feature type="transmembrane region" description="Helical" evidence="1">
    <location>
        <begin position="117"/>
        <end position="142"/>
    </location>
</feature>
<dbReference type="RefSeq" id="WP_154365408.1">
    <property type="nucleotide sequence ID" value="NZ_WKJM01000012.1"/>
</dbReference>
<keyword evidence="1" id="KW-0472">Membrane</keyword>
<keyword evidence="1" id="KW-0812">Transmembrane</keyword>